<feature type="domain" description="BON" evidence="2">
    <location>
        <begin position="70"/>
        <end position="137"/>
    </location>
</feature>
<dbReference type="AlphaFoldDB" id="A0A8I1MZJ9"/>
<reference evidence="3" key="1">
    <citation type="submission" date="2021-02" db="EMBL/GenBank/DDBJ databases">
        <title>Thiocyanate and organic carbon inputs drive convergent selection for specific autotrophic Afipia and Thiobacillus strains within complex microbiomes.</title>
        <authorList>
            <person name="Huddy R.J."/>
            <person name="Sachdeva R."/>
            <person name="Kadzinga F."/>
            <person name="Kantor R.S."/>
            <person name="Harrison S.T.L."/>
            <person name="Banfield J.F."/>
        </authorList>
    </citation>
    <scope>NUCLEOTIDE SEQUENCE</scope>
    <source>
        <strain evidence="3">SCN18_13_7_16_R3_B_64_19</strain>
    </source>
</reference>
<dbReference type="PANTHER" id="PTHR34606">
    <property type="entry name" value="BON DOMAIN-CONTAINING PROTEIN"/>
    <property type="match status" value="1"/>
</dbReference>
<protein>
    <submittedName>
        <fullName evidence="3">BON domain-containing protein</fullName>
    </submittedName>
</protein>
<feature type="region of interest" description="Disordered" evidence="1">
    <location>
        <begin position="216"/>
        <end position="239"/>
    </location>
</feature>
<dbReference type="RefSeq" id="WP_276732114.1">
    <property type="nucleotide sequence ID" value="NZ_JAFKMR010000029.1"/>
</dbReference>
<dbReference type="Proteomes" id="UP000664800">
    <property type="component" value="Unassembled WGS sequence"/>
</dbReference>
<accession>A0A8I1MZJ9</accession>
<dbReference type="PROSITE" id="PS50914">
    <property type="entry name" value="BON"/>
    <property type="match status" value="2"/>
</dbReference>
<evidence type="ECO:0000259" key="2">
    <source>
        <dbReference type="PROSITE" id="PS50914"/>
    </source>
</evidence>
<dbReference type="PANTHER" id="PTHR34606:SF15">
    <property type="entry name" value="BON DOMAIN-CONTAINING PROTEIN"/>
    <property type="match status" value="1"/>
</dbReference>
<dbReference type="InterPro" id="IPR051686">
    <property type="entry name" value="Lipoprotein_DolP"/>
</dbReference>
<gene>
    <name evidence="3" type="ORF">J0I24_13930</name>
</gene>
<comment type="caution">
    <text evidence="3">The sequence shown here is derived from an EMBL/GenBank/DDBJ whole genome shotgun (WGS) entry which is preliminary data.</text>
</comment>
<organism evidence="3 4">
    <name type="scientific">Thiomonas arsenitoxydans (strain DSM 22701 / CIP 110005 / 3As)</name>
    <dbReference type="NCBI Taxonomy" id="426114"/>
    <lineage>
        <taxon>Bacteria</taxon>
        <taxon>Pseudomonadati</taxon>
        <taxon>Pseudomonadota</taxon>
        <taxon>Betaproteobacteria</taxon>
        <taxon>Burkholderiales</taxon>
        <taxon>Thiomonas</taxon>
    </lineage>
</organism>
<dbReference type="EMBL" id="JAFKMR010000029">
    <property type="protein sequence ID" value="MBN8745381.1"/>
    <property type="molecule type" value="Genomic_DNA"/>
</dbReference>
<dbReference type="SMART" id="SM00749">
    <property type="entry name" value="BON"/>
    <property type="match status" value="2"/>
</dbReference>
<dbReference type="InterPro" id="IPR007055">
    <property type="entry name" value="BON_dom"/>
</dbReference>
<dbReference type="Pfam" id="PF04972">
    <property type="entry name" value="BON"/>
    <property type="match status" value="2"/>
</dbReference>
<proteinExistence type="predicted"/>
<dbReference type="InterPro" id="IPR014004">
    <property type="entry name" value="Transpt-assoc_nodulatn_dom_bac"/>
</dbReference>
<evidence type="ECO:0000256" key="1">
    <source>
        <dbReference type="SAM" id="MobiDB-lite"/>
    </source>
</evidence>
<dbReference type="Gene3D" id="3.40.1520.20">
    <property type="match status" value="1"/>
</dbReference>
<feature type="domain" description="BON" evidence="2">
    <location>
        <begin position="146"/>
        <end position="213"/>
    </location>
</feature>
<name>A0A8I1MZJ9_THIA3</name>
<sequence>MTQMNVDICSKSASAASGVRRSRGLWRAASLLTVVLAATQLQGCFVLGLGAVGTTAYVATDRRTAGSILEDNTIELKADNRISSALGADANVRAVSYNQQVLLVGQVPSEADKQKAEQVVKGVPNVKAVLNEIDIGPVADLNRSATDTLITTKVRARLIDARDIFGNAFKVTTSNSVVYLMGIVTQREADRAVQIARDTTGVSKVVTMFNIINEQQLQDMRNPQKENAPPPEPRGNNPA</sequence>
<evidence type="ECO:0000313" key="4">
    <source>
        <dbReference type="Proteomes" id="UP000664800"/>
    </source>
</evidence>
<evidence type="ECO:0000313" key="3">
    <source>
        <dbReference type="EMBL" id="MBN8745381.1"/>
    </source>
</evidence>